<evidence type="ECO:0000256" key="10">
    <source>
        <dbReference type="HAMAP-Rule" id="MF_00406"/>
    </source>
</evidence>
<dbReference type="HAMAP" id="MF_00406">
    <property type="entry name" value="FabZ"/>
    <property type="match status" value="1"/>
</dbReference>
<evidence type="ECO:0000256" key="2">
    <source>
        <dbReference type="ARBA" id="ARBA00004496"/>
    </source>
</evidence>
<dbReference type="FunFam" id="3.10.129.10:FF:000001">
    <property type="entry name" value="3-hydroxyacyl-[acyl-carrier-protein] dehydratase FabZ"/>
    <property type="match status" value="1"/>
</dbReference>
<dbReference type="PANTHER" id="PTHR30272:SF1">
    <property type="entry name" value="3-HYDROXYACYL-[ACYL-CARRIER-PROTEIN] DEHYDRATASE"/>
    <property type="match status" value="1"/>
</dbReference>
<protein>
    <recommendedName>
        <fullName evidence="10">3-hydroxyacyl-[acyl-carrier-protein] dehydratase FabZ</fullName>
        <ecNumber evidence="10">4.2.1.59</ecNumber>
    </recommendedName>
    <alternativeName>
        <fullName evidence="10">(3R)-hydroxymyristoyl-[acyl-carrier-protein] dehydratase</fullName>
        <shortName evidence="10">(3R)-hydroxymyristoyl-ACP dehydrase</shortName>
    </alternativeName>
    <alternativeName>
        <fullName evidence="10">Beta-hydroxyacyl-ACP dehydratase</fullName>
    </alternativeName>
</protein>
<evidence type="ECO:0000256" key="6">
    <source>
        <dbReference type="ARBA" id="ARBA00022556"/>
    </source>
</evidence>
<dbReference type="GO" id="GO:0009245">
    <property type="term" value="P:lipid A biosynthetic process"/>
    <property type="evidence" value="ECO:0007669"/>
    <property type="project" value="UniProtKB-UniRule"/>
</dbReference>
<dbReference type="Gene3D" id="3.10.129.10">
    <property type="entry name" value="Hotdog Thioesterase"/>
    <property type="match status" value="1"/>
</dbReference>
<keyword evidence="6 10" id="KW-0441">Lipid A biosynthesis</keyword>
<evidence type="ECO:0000256" key="3">
    <source>
        <dbReference type="ARBA" id="ARBA00009174"/>
    </source>
</evidence>
<comment type="similarity">
    <text evidence="3 10">Belongs to the thioester dehydratase family. FabZ subfamily.</text>
</comment>
<dbReference type="NCBIfam" id="NF000582">
    <property type="entry name" value="PRK00006.1"/>
    <property type="match status" value="1"/>
</dbReference>
<dbReference type="EMBL" id="CP019640">
    <property type="protein sequence ID" value="AQQ54265.1"/>
    <property type="molecule type" value="Genomic_DNA"/>
</dbReference>
<reference evidence="11 12" key="1">
    <citation type="submission" date="2017-02" db="EMBL/GenBank/DDBJ databases">
        <title>The complete genomic sequence of a novel cold adapted crude oil-degrading bacterium Planococcus qaidamina Y42.</title>
        <authorList>
            <person name="Yang R."/>
        </authorList>
    </citation>
    <scope>NUCLEOTIDE SEQUENCE [LARGE SCALE GENOMIC DNA]</scope>
    <source>
        <strain evidence="11 12">Y42</strain>
    </source>
</reference>
<dbReference type="PANTHER" id="PTHR30272">
    <property type="entry name" value="3-HYDROXYACYL-[ACYL-CARRIER-PROTEIN] DEHYDRATASE"/>
    <property type="match status" value="1"/>
</dbReference>
<evidence type="ECO:0000256" key="9">
    <source>
        <dbReference type="ARBA" id="ARBA00025049"/>
    </source>
</evidence>
<comment type="function">
    <text evidence="9 10">Involved in unsaturated fatty acids biosynthesis. Catalyzes the dehydration of short chain beta-hydroxyacyl-ACPs and long chain saturated and unsaturated beta-hydroxyacyl-ACPs.</text>
</comment>
<dbReference type="AlphaFoldDB" id="A0A1Q2L1B9"/>
<comment type="subcellular location">
    <subcellularLocation>
        <location evidence="2 10">Cytoplasm</location>
    </subcellularLocation>
</comment>
<evidence type="ECO:0000256" key="5">
    <source>
        <dbReference type="ARBA" id="ARBA00022516"/>
    </source>
</evidence>
<dbReference type="Pfam" id="PF07977">
    <property type="entry name" value="FabA"/>
    <property type="match status" value="1"/>
</dbReference>
<feature type="active site" evidence="10">
    <location>
        <position position="48"/>
    </location>
</feature>
<dbReference type="OrthoDB" id="9772788at2"/>
<comment type="catalytic activity">
    <reaction evidence="1 10">
        <text>a (3R)-hydroxyacyl-[ACP] = a (2E)-enoyl-[ACP] + H2O</text>
        <dbReference type="Rhea" id="RHEA:13097"/>
        <dbReference type="Rhea" id="RHEA-COMP:9925"/>
        <dbReference type="Rhea" id="RHEA-COMP:9945"/>
        <dbReference type="ChEBI" id="CHEBI:15377"/>
        <dbReference type="ChEBI" id="CHEBI:78784"/>
        <dbReference type="ChEBI" id="CHEBI:78827"/>
        <dbReference type="EC" id="4.2.1.59"/>
    </reaction>
</comment>
<evidence type="ECO:0000256" key="7">
    <source>
        <dbReference type="ARBA" id="ARBA00023098"/>
    </source>
</evidence>
<dbReference type="CDD" id="cd01288">
    <property type="entry name" value="FabZ"/>
    <property type="match status" value="1"/>
</dbReference>
<keyword evidence="5 10" id="KW-0444">Lipid biosynthesis</keyword>
<dbReference type="Proteomes" id="UP000188184">
    <property type="component" value="Chromosome"/>
</dbReference>
<dbReference type="GO" id="GO:0005737">
    <property type="term" value="C:cytoplasm"/>
    <property type="evidence" value="ECO:0007669"/>
    <property type="project" value="UniProtKB-SubCell"/>
</dbReference>
<evidence type="ECO:0000256" key="1">
    <source>
        <dbReference type="ARBA" id="ARBA00001055"/>
    </source>
</evidence>
<evidence type="ECO:0000313" key="12">
    <source>
        <dbReference type="Proteomes" id="UP000188184"/>
    </source>
</evidence>
<dbReference type="RefSeq" id="WP_077590156.1">
    <property type="nucleotide sequence ID" value="NZ_CP019640.1"/>
</dbReference>
<organism evidence="11 12">
    <name type="scientific">Planococcus lenghuensis</name>
    <dbReference type="NCBI Taxonomy" id="2213202"/>
    <lineage>
        <taxon>Bacteria</taxon>
        <taxon>Bacillati</taxon>
        <taxon>Bacillota</taxon>
        <taxon>Bacilli</taxon>
        <taxon>Bacillales</taxon>
        <taxon>Caryophanaceae</taxon>
        <taxon>Planococcus</taxon>
    </lineage>
</organism>
<keyword evidence="7 10" id="KW-0443">Lipid metabolism</keyword>
<dbReference type="NCBIfam" id="TIGR01750">
    <property type="entry name" value="fabZ"/>
    <property type="match status" value="1"/>
</dbReference>
<keyword evidence="12" id="KW-1185">Reference proteome</keyword>
<gene>
    <name evidence="10" type="primary">fabZ</name>
    <name evidence="11" type="ORF">B0X71_14940</name>
</gene>
<dbReference type="InterPro" id="IPR010084">
    <property type="entry name" value="FabZ"/>
</dbReference>
<dbReference type="GO" id="GO:0019171">
    <property type="term" value="F:(3R)-hydroxyacyl-[acyl-carrier-protein] dehydratase activity"/>
    <property type="evidence" value="ECO:0007669"/>
    <property type="project" value="UniProtKB-EC"/>
</dbReference>
<dbReference type="GO" id="GO:0006633">
    <property type="term" value="P:fatty acid biosynthetic process"/>
    <property type="evidence" value="ECO:0007669"/>
    <property type="project" value="UniProtKB-UniRule"/>
</dbReference>
<dbReference type="InterPro" id="IPR013114">
    <property type="entry name" value="FabA_FabZ"/>
</dbReference>
<dbReference type="GO" id="GO:0016020">
    <property type="term" value="C:membrane"/>
    <property type="evidence" value="ECO:0007669"/>
    <property type="project" value="GOC"/>
</dbReference>
<dbReference type="SUPFAM" id="SSF54637">
    <property type="entry name" value="Thioesterase/thiol ester dehydrase-isomerase"/>
    <property type="match status" value="1"/>
</dbReference>
<evidence type="ECO:0000313" key="11">
    <source>
        <dbReference type="EMBL" id="AQQ54265.1"/>
    </source>
</evidence>
<name>A0A1Q2L1B9_9BACL</name>
<dbReference type="InterPro" id="IPR029069">
    <property type="entry name" value="HotDog_dom_sf"/>
</dbReference>
<evidence type="ECO:0000256" key="4">
    <source>
        <dbReference type="ARBA" id="ARBA00022490"/>
    </source>
</evidence>
<evidence type="ECO:0000256" key="8">
    <source>
        <dbReference type="ARBA" id="ARBA00023239"/>
    </source>
</evidence>
<sequence length="145" mass="15903">MLTTEQIKAILPHRYPFLMVDRILELEEGKKATGLKNVSANEEFFNGHFPDYPVMPGVLIVEALAQVGAVAVLSMEANKGRLAFFTGIDNCRFKRQVVPGDQLKLEVEMTKLRGPMGKGHGVATVDGELVCECDILFALGPVSEK</sequence>
<dbReference type="KEGG" id="pmar:B0X71_14940"/>
<keyword evidence="4 10" id="KW-0963">Cytoplasm</keyword>
<proteinExistence type="inferred from homology"/>
<keyword evidence="8 10" id="KW-0456">Lyase</keyword>
<dbReference type="EC" id="4.2.1.59" evidence="10"/>
<accession>A0A1Q2L1B9</accession>